<evidence type="ECO:0000313" key="1">
    <source>
        <dbReference type="EMBL" id="HFC91793.1"/>
    </source>
</evidence>
<dbReference type="Proteomes" id="UP000885750">
    <property type="component" value="Unassembled WGS sequence"/>
</dbReference>
<name>A0A7V2WU74_LEUMU</name>
<dbReference type="AlphaFoldDB" id="A0A7V2WU74"/>
<accession>A0A7V2WU74</accession>
<reference evidence="1" key="1">
    <citation type="journal article" date="2020" name="mSystems">
        <title>Genome- and Community-Level Interaction Insights into Carbon Utilization and Element Cycling Functions of Hydrothermarchaeota in Hydrothermal Sediment.</title>
        <authorList>
            <person name="Zhou Z."/>
            <person name="Liu Y."/>
            <person name="Xu W."/>
            <person name="Pan J."/>
            <person name="Luo Z.H."/>
            <person name="Li M."/>
        </authorList>
    </citation>
    <scope>NUCLEOTIDE SEQUENCE [LARGE SCALE GENOMIC DNA]</scope>
    <source>
        <strain evidence="1">HyVt-493</strain>
    </source>
</reference>
<protein>
    <submittedName>
        <fullName evidence="1">Uncharacterized protein</fullName>
    </submittedName>
</protein>
<comment type="caution">
    <text evidence="1">The sequence shown here is derived from an EMBL/GenBank/DDBJ whole genome shotgun (WGS) entry which is preliminary data.</text>
</comment>
<dbReference type="EMBL" id="DRMS01000135">
    <property type="protein sequence ID" value="HFC91793.1"/>
    <property type="molecule type" value="Genomic_DNA"/>
</dbReference>
<gene>
    <name evidence="1" type="ORF">ENJ51_03175</name>
</gene>
<sequence>MIKLTFKQYRILFLLSILTYVIADQAIAKHYSTAWNHPLHVVIYPINGDLSEQSQQTINALSEHDFTSIKHFIKQQAAHYGILIQQPIKIKIAPQMNKSPALPQLDAGIINTIIWSLKIRWWAWYENTYSGTKDIRLFVEYYAKESSESQISVGLEKGMMALIKNYADKQLMERNNVIIAHEMLHTLGATDKYDPISLFPYFPHGYAYPELGINRKRDKCEIMGGRIPHANNLAVVPESLGDCLIGKMTAKEIGWLE</sequence>
<organism evidence="1">
    <name type="scientific">Leucothrix mucor</name>
    <dbReference type="NCBI Taxonomy" id="45248"/>
    <lineage>
        <taxon>Bacteria</taxon>
        <taxon>Pseudomonadati</taxon>
        <taxon>Pseudomonadota</taxon>
        <taxon>Gammaproteobacteria</taxon>
        <taxon>Thiotrichales</taxon>
        <taxon>Thiotrichaceae</taxon>
        <taxon>Leucothrix</taxon>
    </lineage>
</organism>
<proteinExistence type="predicted"/>